<keyword evidence="3" id="KW-1185">Reference proteome</keyword>
<keyword evidence="2" id="KW-0436">Ligase</keyword>
<dbReference type="SUPFAM" id="SSF75304">
    <property type="entry name" value="Amidase signature (AS) enzymes"/>
    <property type="match status" value="1"/>
</dbReference>
<dbReference type="InterPro" id="IPR036928">
    <property type="entry name" value="AS_sf"/>
</dbReference>
<gene>
    <name evidence="2" type="ORF">JOF44_003038</name>
</gene>
<dbReference type="InterPro" id="IPR000120">
    <property type="entry name" value="Amidase"/>
</dbReference>
<protein>
    <submittedName>
        <fullName evidence="2">Aspartyl-tRNA(Asn)/glutamyl-tRNA(Gln) amidotransferase subunit A</fullName>
        <ecNumber evidence="2">6.3.5.6</ecNumber>
        <ecNumber evidence="2">6.3.5.7</ecNumber>
    </submittedName>
</protein>
<feature type="domain" description="Amidase" evidence="1">
    <location>
        <begin position="26"/>
        <end position="467"/>
    </location>
</feature>
<dbReference type="Gene3D" id="3.90.1300.10">
    <property type="entry name" value="Amidase signature (AS) domain"/>
    <property type="match status" value="1"/>
</dbReference>
<dbReference type="EC" id="6.3.5.7" evidence="2"/>
<dbReference type="GO" id="GO:0050567">
    <property type="term" value="F:glutaminyl-tRNA synthase (glutamine-hydrolyzing) activity"/>
    <property type="evidence" value="ECO:0007669"/>
    <property type="project" value="UniProtKB-EC"/>
</dbReference>
<evidence type="ECO:0000259" key="1">
    <source>
        <dbReference type="Pfam" id="PF01425"/>
    </source>
</evidence>
<dbReference type="EMBL" id="JAGIOC010000001">
    <property type="protein sequence ID" value="MBP2410135.1"/>
    <property type="molecule type" value="Genomic_DNA"/>
</dbReference>
<dbReference type="PANTHER" id="PTHR11895">
    <property type="entry name" value="TRANSAMIDASE"/>
    <property type="match status" value="1"/>
</dbReference>
<reference evidence="2 3" key="1">
    <citation type="submission" date="2021-03" db="EMBL/GenBank/DDBJ databases">
        <title>Sequencing the genomes of 1000 actinobacteria strains.</title>
        <authorList>
            <person name="Klenk H.-P."/>
        </authorList>
    </citation>
    <scope>NUCLEOTIDE SEQUENCE [LARGE SCALE GENOMIC DNA]</scope>
    <source>
        <strain evidence="2 3">DSM 14564</strain>
    </source>
</reference>
<dbReference type="GO" id="GO:0050566">
    <property type="term" value="F:asparaginyl-tRNA synthase (glutamine-hydrolyzing) activity"/>
    <property type="evidence" value="ECO:0007669"/>
    <property type="project" value="UniProtKB-EC"/>
</dbReference>
<sequence>MTGTESLTLTEAARNLAQGRTTSRALTENSLARVAARDEDLRAFITVEADRARAQADAADARVREGRRIGTLDGLPIAVKDNLSTAGGVTTVGSAIFRDHVAEENAGVVDRLEQQGAVRVGKTNLHEFALGVTTENPHFGICRNPWDRDRTPGGSSGGSAVAVAAGMALGAIGSDTSGSIRIPAAACGILGLKPTYGLVSSYGCYPEAWSLDHVGVLTRTAEDAAVLLDAISGHDPRVPSSLRVISSQAAREFEETGERGRVRPLRIGIEENFFFASIDAEIEAVVREMLDSLAGAGADVGAGAGADVGAGVELVPVSLPSLADAVYALTVIDTAETTAFHAEQFRERPQDYGEDVRVLIECGALPTAVDYLQAQQIRSRVREDFARVFAQVDVLASPTLPIRTPRIGDAVVEVGGQERDRDDELMRLVGPANLAGLPSVSVPCGMLDGMPVSMQFLGPALGEGAVLRAAAAVEELFPLPASAR</sequence>
<dbReference type="EC" id="6.3.5.6" evidence="2"/>
<proteinExistence type="predicted"/>
<dbReference type="Pfam" id="PF01425">
    <property type="entry name" value="Amidase"/>
    <property type="match status" value="1"/>
</dbReference>
<dbReference type="Proteomes" id="UP000698222">
    <property type="component" value="Unassembled WGS sequence"/>
</dbReference>
<dbReference type="RefSeq" id="WP_209893263.1">
    <property type="nucleotide sequence ID" value="NZ_BAAAJV010000041.1"/>
</dbReference>
<name>A0ABS4YNP0_9MICO</name>
<organism evidence="2 3">
    <name type="scientific">Brachybacterium fresconis</name>
    <dbReference type="NCBI Taxonomy" id="173363"/>
    <lineage>
        <taxon>Bacteria</taxon>
        <taxon>Bacillati</taxon>
        <taxon>Actinomycetota</taxon>
        <taxon>Actinomycetes</taxon>
        <taxon>Micrococcales</taxon>
        <taxon>Dermabacteraceae</taxon>
        <taxon>Brachybacterium</taxon>
    </lineage>
</organism>
<dbReference type="PANTHER" id="PTHR11895:SF176">
    <property type="entry name" value="AMIDASE AMID-RELATED"/>
    <property type="match status" value="1"/>
</dbReference>
<evidence type="ECO:0000313" key="2">
    <source>
        <dbReference type="EMBL" id="MBP2410135.1"/>
    </source>
</evidence>
<evidence type="ECO:0000313" key="3">
    <source>
        <dbReference type="Proteomes" id="UP000698222"/>
    </source>
</evidence>
<accession>A0ABS4YNP0</accession>
<dbReference type="InterPro" id="IPR023631">
    <property type="entry name" value="Amidase_dom"/>
</dbReference>
<comment type="caution">
    <text evidence="2">The sequence shown here is derived from an EMBL/GenBank/DDBJ whole genome shotgun (WGS) entry which is preliminary data.</text>
</comment>